<reference evidence="1 2" key="1">
    <citation type="submission" date="2014-12" db="EMBL/GenBank/DDBJ databases">
        <title>Draft genome sequences of 10 type strains of Lactococcus.</title>
        <authorList>
            <person name="Sun Z."/>
            <person name="Zhong Z."/>
            <person name="Liu W."/>
            <person name="Zhang W."/>
            <person name="Zhang H."/>
        </authorList>
    </citation>
    <scope>NUCLEOTIDE SEQUENCE [LARGE SCALE GENOMIC DNA]</scope>
    <source>
        <strain evidence="1 2">JCM 16395</strain>
    </source>
</reference>
<dbReference type="EMBL" id="JXJU01000006">
    <property type="protein sequence ID" value="PCR99822.1"/>
    <property type="molecule type" value="Genomic_DNA"/>
</dbReference>
<dbReference type="AlphaFoldDB" id="A0A2A5RKW8"/>
<name>A0A2A5RKW8_9LACT</name>
<gene>
    <name evidence="1" type="ORF">RT41_GL001628</name>
</gene>
<dbReference type="STRING" id="1291764.GCA_001311235_01864"/>
<keyword evidence="2" id="KW-1185">Reference proteome</keyword>
<protein>
    <submittedName>
        <fullName evidence="1">Uncharacterized protein</fullName>
    </submittedName>
</protein>
<organism evidence="1 2">
    <name type="scientific">Lactococcus fujiensis JCM 16395</name>
    <dbReference type="NCBI Taxonomy" id="1291764"/>
    <lineage>
        <taxon>Bacteria</taxon>
        <taxon>Bacillati</taxon>
        <taxon>Bacillota</taxon>
        <taxon>Bacilli</taxon>
        <taxon>Lactobacillales</taxon>
        <taxon>Streptococcaceae</taxon>
        <taxon>Lactococcus</taxon>
    </lineage>
</organism>
<comment type="caution">
    <text evidence="1">The sequence shown here is derived from an EMBL/GenBank/DDBJ whole genome shotgun (WGS) entry which is preliminary data.</text>
</comment>
<sequence>MPFTTGTWYLKMNDNGTVATNHKGQTLYTCMAPLDLQMALESKEFTHVEY</sequence>
<evidence type="ECO:0000313" key="1">
    <source>
        <dbReference type="EMBL" id="PCR99822.1"/>
    </source>
</evidence>
<accession>A0A2A5RKW8</accession>
<evidence type="ECO:0000313" key="2">
    <source>
        <dbReference type="Proteomes" id="UP000218181"/>
    </source>
</evidence>
<proteinExistence type="predicted"/>
<dbReference type="Proteomes" id="UP000218181">
    <property type="component" value="Unassembled WGS sequence"/>
</dbReference>